<name>A0ACC2GFG5_DALPE</name>
<organism evidence="1 2">
    <name type="scientific">Dallia pectoralis</name>
    <name type="common">Alaska blackfish</name>
    <dbReference type="NCBI Taxonomy" id="75939"/>
    <lineage>
        <taxon>Eukaryota</taxon>
        <taxon>Metazoa</taxon>
        <taxon>Chordata</taxon>
        <taxon>Craniata</taxon>
        <taxon>Vertebrata</taxon>
        <taxon>Euteleostomi</taxon>
        <taxon>Actinopterygii</taxon>
        <taxon>Neopterygii</taxon>
        <taxon>Teleostei</taxon>
        <taxon>Protacanthopterygii</taxon>
        <taxon>Esociformes</taxon>
        <taxon>Umbridae</taxon>
        <taxon>Dallia</taxon>
    </lineage>
</organism>
<gene>
    <name evidence="1" type="ORF">DPEC_G00159430</name>
</gene>
<dbReference type="EMBL" id="CM055740">
    <property type="protein sequence ID" value="KAJ8002488.1"/>
    <property type="molecule type" value="Genomic_DNA"/>
</dbReference>
<reference evidence="1" key="1">
    <citation type="submission" date="2021-05" db="EMBL/GenBank/DDBJ databases">
        <authorList>
            <person name="Pan Q."/>
            <person name="Jouanno E."/>
            <person name="Zahm M."/>
            <person name="Klopp C."/>
            <person name="Cabau C."/>
            <person name="Louis A."/>
            <person name="Berthelot C."/>
            <person name="Parey E."/>
            <person name="Roest Crollius H."/>
            <person name="Montfort J."/>
            <person name="Robinson-Rechavi M."/>
            <person name="Bouchez O."/>
            <person name="Lampietro C."/>
            <person name="Lopez Roques C."/>
            <person name="Donnadieu C."/>
            <person name="Postlethwait J."/>
            <person name="Bobe J."/>
            <person name="Dillon D."/>
            <person name="Chandos A."/>
            <person name="von Hippel F."/>
            <person name="Guiguen Y."/>
        </authorList>
    </citation>
    <scope>NUCLEOTIDE SEQUENCE</scope>
    <source>
        <strain evidence="1">YG-Jan2019</strain>
    </source>
</reference>
<accession>A0ACC2GFG5</accession>
<evidence type="ECO:0000313" key="2">
    <source>
        <dbReference type="Proteomes" id="UP001157502"/>
    </source>
</evidence>
<comment type="caution">
    <text evidence="1">The sequence shown here is derived from an EMBL/GenBank/DDBJ whole genome shotgun (WGS) entry which is preliminary data.</text>
</comment>
<keyword evidence="2" id="KW-1185">Reference proteome</keyword>
<protein>
    <submittedName>
        <fullName evidence="1">Uncharacterized protein</fullName>
    </submittedName>
</protein>
<proteinExistence type="predicted"/>
<sequence>MESHDVCLELDWLCGIREGGICKLCEETEDIRCEETEMVSELTLGLGTLDRTGFLQEHVFQSDRDICWSARPECEELGGRGRRGASHSSHWGVERRNGDSEISQPALSGETCFSNVFRSLSFLRLTGVSVGLWNYRGTGEAPSLPSLSPLSGEI</sequence>
<evidence type="ECO:0000313" key="1">
    <source>
        <dbReference type="EMBL" id="KAJ8002488.1"/>
    </source>
</evidence>
<dbReference type="Proteomes" id="UP001157502">
    <property type="component" value="Chromosome 13"/>
</dbReference>